<dbReference type="KEGG" id="tfl:RPIT_06450"/>
<dbReference type="RefSeq" id="WP_077341652.1">
    <property type="nucleotide sequence ID" value="NZ_CP019605.1"/>
</dbReference>
<keyword evidence="2" id="KW-1185">Reference proteome</keyword>
<dbReference type="EMBL" id="CP019605">
    <property type="protein sequence ID" value="AQP44494.1"/>
    <property type="molecule type" value="Genomic_DNA"/>
</dbReference>
<gene>
    <name evidence="1" type="ORF">RPIT_06450</name>
</gene>
<dbReference type="OrthoDB" id="3734562at2"/>
<sequence length="130" mass="13006">MTGRWAVTLLAALAGVVAGATAQAAGSPVASLAWALLAGVGLSLMLRGGGLRVLGVLLTVLATASAGWAVQARVWPSAAGFAVVALASVGITVAGPRWAGRSRAAVDRPRDLWQSMDAGEDPTAEHGVPR</sequence>
<dbReference type="Proteomes" id="UP000188324">
    <property type="component" value="Chromosome"/>
</dbReference>
<dbReference type="AlphaFoldDB" id="A0A1Q2CEE9"/>
<accession>A0A1Q2CEE9</accession>
<organism evidence="1 2">
    <name type="scientific">Tessaracoccus flavus</name>
    <dbReference type="NCBI Taxonomy" id="1610493"/>
    <lineage>
        <taxon>Bacteria</taxon>
        <taxon>Bacillati</taxon>
        <taxon>Actinomycetota</taxon>
        <taxon>Actinomycetes</taxon>
        <taxon>Propionibacteriales</taxon>
        <taxon>Propionibacteriaceae</taxon>
        <taxon>Tessaracoccus</taxon>
    </lineage>
</organism>
<protein>
    <submittedName>
        <fullName evidence="1">Uncharacterized protein</fullName>
    </submittedName>
</protein>
<evidence type="ECO:0000313" key="2">
    <source>
        <dbReference type="Proteomes" id="UP000188324"/>
    </source>
</evidence>
<reference evidence="1 2" key="1">
    <citation type="journal article" date="2016" name="Int. J. Syst. Evol. Microbiol.">
        <title>Tessaracoccus flavus sp. nov., isolated from the drainage system of a lindane-producing factory.</title>
        <authorList>
            <person name="Kumari R."/>
            <person name="Singh P."/>
            <person name="Schumann P."/>
            <person name="Lal R."/>
        </authorList>
    </citation>
    <scope>NUCLEOTIDE SEQUENCE [LARGE SCALE GENOMIC DNA]</scope>
    <source>
        <strain evidence="1 2">RP1T</strain>
    </source>
</reference>
<evidence type="ECO:0000313" key="1">
    <source>
        <dbReference type="EMBL" id="AQP44494.1"/>
    </source>
</evidence>
<name>A0A1Q2CEE9_9ACTN</name>
<proteinExistence type="predicted"/>
<dbReference type="STRING" id="1610493.RPIT_06450"/>